<protein>
    <submittedName>
        <fullName evidence="2">Uncharacterized protein</fullName>
    </submittedName>
</protein>
<feature type="transmembrane region" description="Helical" evidence="1">
    <location>
        <begin position="90"/>
        <end position="109"/>
    </location>
</feature>
<feature type="transmembrane region" description="Helical" evidence="1">
    <location>
        <begin position="6"/>
        <end position="23"/>
    </location>
</feature>
<dbReference type="Proteomes" id="UP000279911">
    <property type="component" value="Unassembled WGS sequence"/>
</dbReference>
<name>A0A3R9FIE8_9BACI</name>
<dbReference type="AlphaFoldDB" id="A0A3R9FIE8"/>
<reference evidence="3" key="1">
    <citation type="submission" date="2018-12" db="EMBL/GenBank/DDBJ databases">
        <title>Bacillus chawlae sp. nov., Bacillus glennii sp. nov., and Bacillus saganii sp. nov. Isolated from the Vehicle Assembly Building at Kennedy Space Center where the Viking Spacecraft were Assembled.</title>
        <authorList>
            <person name="Seuylemezian A."/>
            <person name="Vaishampayan P."/>
        </authorList>
    </citation>
    <scope>NUCLEOTIDE SEQUENCE [LARGE SCALE GENOMIC DNA]</scope>
    <source>
        <strain evidence="3">DSM 13966</strain>
    </source>
</reference>
<dbReference type="RefSeq" id="WP_125478742.1">
    <property type="nucleotide sequence ID" value="NZ_RSFW01000006.1"/>
</dbReference>
<feature type="transmembrane region" description="Helical" evidence="1">
    <location>
        <begin position="62"/>
        <end position="83"/>
    </location>
</feature>
<accession>A0A3R9FIE8</accession>
<keyword evidence="1" id="KW-0812">Transmembrane</keyword>
<feature type="transmembrane region" description="Helical" evidence="1">
    <location>
        <begin position="30"/>
        <end position="50"/>
    </location>
</feature>
<keyword evidence="1" id="KW-0472">Membrane</keyword>
<evidence type="ECO:0000313" key="2">
    <source>
        <dbReference type="EMBL" id="RSD28780.1"/>
    </source>
</evidence>
<keyword evidence="1" id="KW-1133">Transmembrane helix</keyword>
<dbReference type="OrthoDB" id="2851062at2"/>
<organism evidence="2 3">
    <name type="scientific">Mesobacillus subterraneus</name>
    <dbReference type="NCBI Taxonomy" id="285983"/>
    <lineage>
        <taxon>Bacteria</taxon>
        <taxon>Bacillati</taxon>
        <taxon>Bacillota</taxon>
        <taxon>Bacilli</taxon>
        <taxon>Bacillales</taxon>
        <taxon>Bacillaceae</taxon>
        <taxon>Mesobacillus</taxon>
    </lineage>
</organism>
<comment type="caution">
    <text evidence="2">The sequence shown here is derived from an EMBL/GenBank/DDBJ whole genome shotgun (WGS) entry which is preliminary data.</text>
</comment>
<dbReference type="EMBL" id="RSFW01000006">
    <property type="protein sequence ID" value="RSD28780.1"/>
    <property type="molecule type" value="Genomic_DNA"/>
</dbReference>
<feature type="transmembrane region" description="Helical" evidence="1">
    <location>
        <begin position="121"/>
        <end position="142"/>
    </location>
</feature>
<evidence type="ECO:0000313" key="3">
    <source>
        <dbReference type="Proteomes" id="UP000279911"/>
    </source>
</evidence>
<evidence type="ECO:0000256" key="1">
    <source>
        <dbReference type="SAM" id="Phobius"/>
    </source>
</evidence>
<sequence>MYWAPYLALVINLLIIWFMPKRLTKKEIYVTWFVIALVNLSTDVLFDLYLKLYELGEPGVQLSVHIIELTLGASFGIIFLNFMPKQLRPFLIYSAFWMVIIILFELMMVSVKFLNYTGWHLGYSVVFYIGALLFVRWHLFFLRKGS</sequence>
<gene>
    <name evidence="2" type="ORF">EJA10_04210</name>
</gene>
<proteinExistence type="predicted"/>